<organism evidence="7 8">
    <name type="scientific">Pedobacter nutrimenti</name>
    <dbReference type="NCBI Taxonomy" id="1241337"/>
    <lineage>
        <taxon>Bacteria</taxon>
        <taxon>Pseudomonadati</taxon>
        <taxon>Bacteroidota</taxon>
        <taxon>Sphingobacteriia</taxon>
        <taxon>Sphingobacteriales</taxon>
        <taxon>Sphingobacteriaceae</taxon>
        <taxon>Pedobacter</taxon>
    </lineage>
</organism>
<keyword evidence="4" id="KW-0804">Transcription</keyword>
<reference evidence="7 8" key="1">
    <citation type="submission" date="2018-06" db="EMBL/GenBank/DDBJ databases">
        <title>Genomic Encyclopedia of Archaeal and Bacterial Type Strains, Phase II (KMG-II): from individual species to whole genera.</title>
        <authorList>
            <person name="Goeker M."/>
        </authorList>
    </citation>
    <scope>NUCLEOTIDE SEQUENCE [LARGE SCALE GENOMIC DNA]</scope>
    <source>
        <strain evidence="7 8">DSM 27372</strain>
    </source>
</reference>
<feature type="domain" description="RNA polymerase sigma factor 70 region 4 type 2" evidence="6">
    <location>
        <begin position="121"/>
        <end position="171"/>
    </location>
</feature>
<dbReference type="InterPro" id="IPR013249">
    <property type="entry name" value="RNA_pol_sigma70_r4_t2"/>
</dbReference>
<evidence type="ECO:0000259" key="6">
    <source>
        <dbReference type="Pfam" id="PF08281"/>
    </source>
</evidence>
<dbReference type="Pfam" id="PF04542">
    <property type="entry name" value="Sigma70_r2"/>
    <property type="match status" value="1"/>
</dbReference>
<comment type="caution">
    <text evidence="7">The sequence shown here is derived from an EMBL/GenBank/DDBJ whole genome shotgun (WGS) entry which is preliminary data.</text>
</comment>
<dbReference type="Pfam" id="PF08281">
    <property type="entry name" value="Sigma70_r4_2"/>
    <property type="match status" value="1"/>
</dbReference>
<dbReference type="SUPFAM" id="SSF88659">
    <property type="entry name" value="Sigma3 and sigma4 domains of RNA polymerase sigma factors"/>
    <property type="match status" value="1"/>
</dbReference>
<evidence type="ECO:0000259" key="5">
    <source>
        <dbReference type="Pfam" id="PF04542"/>
    </source>
</evidence>
<dbReference type="PANTHER" id="PTHR43133:SF46">
    <property type="entry name" value="RNA POLYMERASE SIGMA-70 FACTOR ECF SUBFAMILY"/>
    <property type="match status" value="1"/>
</dbReference>
<evidence type="ECO:0000256" key="2">
    <source>
        <dbReference type="ARBA" id="ARBA00023015"/>
    </source>
</evidence>
<keyword evidence="2" id="KW-0805">Transcription regulation</keyword>
<dbReference type="GO" id="GO:0003677">
    <property type="term" value="F:DNA binding"/>
    <property type="evidence" value="ECO:0007669"/>
    <property type="project" value="InterPro"/>
</dbReference>
<dbReference type="InterPro" id="IPR013325">
    <property type="entry name" value="RNA_pol_sigma_r2"/>
</dbReference>
<dbReference type="GO" id="GO:0016987">
    <property type="term" value="F:sigma factor activity"/>
    <property type="evidence" value="ECO:0007669"/>
    <property type="project" value="UniProtKB-KW"/>
</dbReference>
<dbReference type="Gene3D" id="1.10.10.10">
    <property type="entry name" value="Winged helix-like DNA-binding domain superfamily/Winged helix DNA-binding domain"/>
    <property type="match status" value="1"/>
</dbReference>
<dbReference type="OrthoDB" id="1097528at2"/>
<dbReference type="SUPFAM" id="SSF88946">
    <property type="entry name" value="Sigma2 domain of RNA polymerase sigma factors"/>
    <property type="match status" value="1"/>
</dbReference>
<protein>
    <submittedName>
        <fullName evidence="7">RNA polymerase sigma-70 factor (ECF subfamily)</fullName>
    </submittedName>
</protein>
<dbReference type="Gene3D" id="1.10.1740.10">
    <property type="match status" value="1"/>
</dbReference>
<dbReference type="InterPro" id="IPR014284">
    <property type="entry name" value="RNA_pol_sigma-70_dom"/>
</dbReference>
<feature type="domain" description="RNA polymerase sigma-70 region 2" evidence="5">
    <location>
        <begin position="27"/>
        <end position="93"/>
    </location>
</feature>
<proteinExistence type="inferred from homology"/>
<dbReference type="PANTHER" id="PTHR43133">
    <property type="entry name" value="RNA POLYMERASE ECF-TYPE SIGMA FACTO"/>
    <property type="match status" value="1"/>
</dbReference>
<dbReference type="GO" id="GO:0006352">
    <property type="term" value="P:DNA-templated transcription initiation"/>
    <property type="evidence" value="ECO:0007669"/>
    <property type="project" value="InterPro"/>
</dbReference>
<keyword evidence="3" id="KW-0731">Sigma factor</keyword>
<sequence length="195" mass="22873">MNADHSKQDEELICLLKTGNESAFTEIYNRYWDKLYYIAHKLLKDTEASEEIVQEVFLVLWKKRQNLNILSLTQYLSAMTRYAVYRHIAKEKKYSKQENSENLLQTEAADEIDLDNKILLEIITKLSNKLPEKCRLVFQYNKIQDQSLQEVAQQLNITQKTAEAHLTKALRVIRANFGDVTHLGYVLISFLFLKK</sequence>
<evidence type="ECO:0000256" key="1">
    <source>
        <dbReference type="ARBA" id="ARBA00010641"/>
    </source>
</evidence>
<evidence type="ECO:0000256" key="3">
    <source>
        <dbReference type="ARBA" id="ARBA00023082"/>
    </source>
</evidence>
<accession>A0A318UVC6</accession>
<dbReference type="InterPro" id="IPR036388">
    <property type="entry name" value="WH-like_DNA-bd_sf"/>
</dbReference>
<evidence type="ECO:0000313" key="8">
    <source>
        <dbReference type="Proteomes" id="UP000248198"/>
    </source>
</evidence>
<evidence type="ECO:0000256" key="4">
    <source>
        <dbReference type="ARBA" id="ARBA00023163"/>
    </source>
</evidence>
<dbReference type="RefSeq" id="WP_110827880.1">
    <property type="nucleotide sequence ID" value="NZ_QKLU01000002.1"/>
</dbReference>
<evidence type="ECO:0000313" key="7">
    <source>
        <dbReference type="EMBL" id="PYF75579.1"/>
    </source>
</evidence>
<gene>
    <name evidence="7" type="ORF">B0O44_102129</name>
</gene>
<comment type="similarity">
    <text evidence="1">Belongs to the sigma-70 factor family. ECF subfamily.</text>
</comment>
<dbReference type="EMBL" id="QKLU01000002">
    <property type="protein sequence ID" value="PYF75579.1"/>
    <property type="molecule type" value="Genomic_DNA"/>
</dbReference>
<dbReference type="Proteomes" id="UP000248198">
    <property type="component" value="Unassembled WGS sequence"/>
</dbReference>
<dbReference type="NCBIfam" id="TIGR02937">
    <property type="entry name" value="sigma70-ECF"/>
    <property type="match status" value="1"/>
</dbReference>
<dbReference type="AlphaFoldDB" id="A0A318UVC6"/>
<dbReference type="InterPro" id="IPR007627">
    <property type="entry name" value="RNA_pol_sigma70_r2"/>
</dbReference>
<keyword evidence="8" id="KW-1185">Reference proteome</keyword>
<dbReference type="InterPro" id="IPR039425">
    <property type="entry name" value="RNA_pol_sigma-70-like"/>
</dbReference>
<dbReference type="InterPro" id="IPR013324">
    <property type="entry name" value="RNA_pol_sigma_r3/r4-like"/>
</dbReference>
<name>A0A318UVC6_9SPHI</name>